<dbReference type="PROSITE" id="PS50005">
    <property type="entry name" value="TPR"/>
    <property type="match status" value="1"/>
</dbReference>
<protein>
    <submittedName>
        <fullName evidence="2">Uncharacterized protein</fullName>
    </submittedName>
</protein>
<organism evidence="2 3">
    <name type="scientific">Ecytonucleospora hepatopenaei</name>
    <dbReference type="NCBI Taxonomy" id="646526"/>
    <lineage>
        <taxon>Eukaryota</taxon>
        <taxon>Fungi</taxon>
        <taxon>Fungi incertae sedis</taxon>
        <taxon>Microsporidia</taxon>
        <taxon>Enterocytozoonidae</taxon>
        <taxon>Ecytonucleospora</taxon>
    </lineage>
</organism>
<dbReference type="AlphaFoldDB" id="A0A1W0E8F2"/>
<dbReference type="EMBL" id="MNPJ01000007">
    <property type="protein sequence ID" value="OQS55547.1"/>
    <property type="molecule type" value="Genomic_DNA"/>
</dbReference>
<feature type="repeat" description="TPR" evidence="1">
    <location>
        <begin position="276"/>
        <end position="309"/>
    </location>
</feature>
<reference evidence="2 3" key="1">
    <citation type="journal article" date="2017" name="Environ. Microbiol.">
        <title>Decay of the glycolytic pathway and adaptation to intranuclear parasitism within Enterocytozoonidae microsporidia.</title>
        <authorList>
            <person name="Wiredu Boakye D."/>
            <person name="Jaroenlak P."/>
            <person name="Prachumwat A."/>
            <person name="Williams T.A."/>
            <person name="Bateman K.S."/>
            <person name="Itsathitphaisarn O."/>
            <person name="Sritunyalucksana K."/>
            <person name="Paszkiewicz K.H."/>
            <person name="Moore K.A."/>
            <person name="Stentiford G.D."/>
            <person name="Williams B.A."/>
        </authorList>
    </citation>
    <scope>NUCLEOTIDE SEQUENCE [LARGE SCALE GENOMIC DNA]</scope>
    <source>
        <strain evidence="2 3">TH1</strain>
    </source>
</reference>
<dbReference type="VEuPathDB" id="MicrosporidiaDB:EHP00_549"/>
<evidence type="ECO:0000256" key="1">
    <source>
        <dbReference type="PROSITE-ProRule" id="PRU00339"/>
    </source>
</evidence>
<keyword evidence="1" id="KW-0802">TPR repeat</keyword>
<dbReference type="SUPFAM" id="SSF81901">
    <property type="entry name" value="HCP-like"/>
    <property type="match status" value="1"/>
</dbReference>
<proteinExistence type="predicted"/>
<dbReference type="Proteomes" id="UP000192758">
    <property type="component" value="Unassembled WGS sequence"/>
</dbReference>
<dbReference type="Gene3D" id="1.25.40.10">
    <property type="entry name" value="Tetratricopeptide repeat domain"/>
    <property type="match status" value="1"/>
</dbReference>
<name>A0A1W0E8F2_9MICR</name>
<sequence length="524" mass="61886">MTIKENFEYIEGLIEYFIEIEFYDSALLLSQYLFSINKTKKSVYLVLFTHYKKKNVHKMKKIHERNLVLCQTRETEMLCIKAGILKSNNTTHYNSEDNTACTFLDFQKEKRKMFCISYDSIVLFFEGCNNTEQTRSEMLKMSLKIDKNNTESIFMLFKNNQITYKEFIFIINSIEDSVIKQVFTDIFMNQVKIDNYFTDVYMQIFTHLKSVEFIGHYTEDEYDKNNENCNNCNLENNKNFFRFDTKMFLNEMFKFSAMEISAIKDVENGNCIKNDEYVSFIFGLYYLSKKSYRDAKKSFTKSTALNPDFGYGYMYLGISCSLLREIDSSFNALNKANAICDNALSLFYLAQEYKLISNTVKAKYYYLQCVNADNMFIHYYAFLLLSIDEYGKEEKYIKHDLLKVIHCIMKNNLTKAHRILSSDKVNDILSANHLEEYGHKNIFNLGAYYYLLRGYVFHLREEFDKAIENYLACKNAISLTVCDTLLDLAYEARIFSERDFKIPSYLYCVLDALPFSKKPKNIFI</sequence>
<keyword evidence="3" id="KW-1185">Reference proteome</keyword>
<dbReference type="SMART" id="SM00028">
    <property type="entry name" value="TPR"/>
    <property type="match status" value="3"/>
</dbReference>
<accession>A0A1W0E8F2</accession>
<dbReference type="InterPro" id="IPR011990">
    <property type="entry name" value="TPR-like_helical_dom_sf"/>
</dbReference>
<evidence type="ECO:0000313" key="2">
    <source>
        <dbReference type="EMBL" id="OQS55547.1"/>
    </source>
</evidence>
<dbReference type="OrthoDB" id="10006270at2759"/>
<comment type="caution">
    <text evidence="2">The sequence shown here is derived from an EMBL/GenBank/DDBJ whole genome shotgun (WGS) entry which is preliminary data.</text>
</comment>
<evidence type="ECO:0000313" key="3">
    <source>
        <dbReference type="Proteomes" id="UP000192758"/>
    </source>
</evidence>
<dbReference type="STRING" id="646526.A0A1W0E8F2"/>
<dbReference type="InterPro" id="IPR019734">
    <property type="entry name" value="TPR_rpt"/>
</dbReference>
<gene>
    <name evidence="2" type="ORF">EHP00_549</name>
</gene>